<name>A0A8B6M6G2_METTU</name>
<evidence type="ECO:0000256" key="2">
    <source>
        <dbReference type="SAM" id="SignalP"/>
    </source>
</evidence>
<dbReference type="Proteomes" id="UP000485880">
    <property type="component" value="Unassembled WGS sequence"/>
</dbReference>
<organism evidence="3 4">
    <name type="scientific">Methylocella tundrae</name>
    <dbReference type="NCBI Taxonomy" id="227605"/>
    <lineage>
        <taxon>Bacteria</taxon>
        <taxon>Pseudomonadati</taxon>
        <taxon>Pseudomonadota</taxon>
        <taxon>Alphaproteobacteria</taxon>
        <taxon>Hyphomicrobiales</taxon>
        <taxon>Beijerinckiaceae</taxon>
        <taxon>Methylocella</taxon>
    </lineage>
</organism>
<proteinExistence type="predicted"/>
<keyword evidence="2" id="KW-0732">Signal</keyword>
<dbReference type="InterPro" id="IPR014147">
    <property type="entry name" value="T4SS_TrbJ"/>
</dbReference>
<evidence type="ECO:0000256" key="1">
    <source>
        <dbReference type="SAM" id="Coils"/>
    </source>
</evidence>
<sequence length="253" mass="26414">MTSIGFFSRLPSTLLVAAVLSALLSPPVTPSASAQVVVYDPANYAQNLLTAARALQQINNQIISLQNQAQMLVNQAKNLASLPTSTLQQLQSSVQRTQTLLSQAQNIAFDVQKVEQAFSTTYGAVPATASSASLIAVAQTRWQTSVGAFEDSLKVQAGVAGNINANGASMSSLVSSSQSASGALQAAQAGNQLLALQSQQLSDLIAVVSAKSRSDALEQARSTATESQGQQQYRLFSARSGYVPSTVTMFGVN</sequence>
<accession>A0A8B6M6G2</accession>
<keyword evidence="4" id="KW-1185">Reference proteome</keyword>
<dbReference type="NCBIfam" id="NF010448">
    <property type="entry name" value="PRK13874.1"/>
    <property type="match status" value="1"/>
</dbReference>
<evidence type="ECO:0000313" key="3">
    <source>
        <dbReference type="EMBL" id="VTZ50416.1"/>
    </source>
</evidence>
<dbReference type="EMBL" id="CABFMQ020000080">
    <property type="protein sequence ID" value="VTZ50416.1"/>
    <property type="molecule type" value="Genomic_DNA"/>
</dbReference>
<gene>
    <name evidence="3" type="primary">trbJ</name>
    <name evidence="3" type="ORF">MPC4_230071</name>
</gene>
<feature type="signal peptide" evidence="2">
    <location>
        <begin position="1"/>
        <end position="17"/>
    </location>
</feature>
<protein>
    <submittedName>
        <fullName evidence="3">P-type conjugative transfer protein TrbJ</fullName>
    </submittedName>
</protein>
<dbReference type="NCBIfam" id="TIGR02780">
    <property type="entry name" value="TrbJ_Ti"/>
    <property type="match status" value="1"/>
</dbReference>
<feature type="chain" id="PRO_5032763612" evidence="2">
    <location>
        <begin position="18"/>
        <end position="253"/>
    </location>
</feature>
<evidence type="ECO:0000313" key="4">
    <source>
        <dbReference type="Proteomes" id="UP000485880"/>
    </source>
</evidence>
<comment type="caution">
    <text evidence="3">The sequence shown here is derived from an EMBL/GenBank/DDBJ whole genome shotgun (WGS) entry which is preliminary data.</text>
</comment>
<reference evidence="3 4" key="1">
    <citation type="submission" date="2019-05" db="EMBL/GenBank/DDBJ databases">
        <authorList>
            <person name="Farhan Ul Haque M."/>
        </authorList>
    </citation>
    <scope>NUCLEOTIDE SEQUENCE [LARGE SCALE GENOMIC DNA]</scope>
    <source>
        <strain evidence="3">2</strain>
    </source>
</reference>
<feature type="coiled-coil region" evidence="1">
    <location>
        <begin position="48"/>
        <end position="107"/>
    </location>
</feature>
<dbReference type="AlphaFoldDB" id="A0A8B6M6G2"/>
<keyword evidence="1" id="KW-0175">Coiled coil</keyword>
<dbReference type="RefSeq" id="WP_174512507.1">
    <property type="nucleotide sequence ID" value="NZ_CABFMQ020000080.1"/>
</dbReference>